<dbReference type="Gene3D" id="1.10.287.110">
    <property type="entry name" value="DnaJ domain"/>
    <property type="match status" value="1"/>
</dbReference>
<dbReference type="InterPro" id="IPR036869">
    <property type="entry name" value="J_dom_sf"/>
</dbReference>
<dbReference type="Pfam" id="PF00226">
    <property type="entry name" value="DnaJ"/>
    <property type="match status" value="1"/>
</dbReference>
<reference evidence="3 4" key="1">
    <citation type="submission" date="2020-08" db="EMBL/GenBank/DDBJ databases">
        <title>A Genomic Blueprint of the Chicken Gut Microbiome.</title>
        <authorList>
            <person name="Gilroy R."/>
            <person name="Ravi A."/>
            <person name="Getino M."/>
            <person name="Pursley I."/>
            <person name="Horton D.L."/>
            <person name="Alikhan N.-F."/>
            <person name="Baker D."/>
            <person name="Gharbi K."/>
            <person name="Hall N."/>
            <person name="Watson M."/>
            <person name="Adriaenssens E.M."/>
            <person name="Foster-Nyarko E."/>
            <person name="Jarju S."/>
            <person name="Secka A."/>
            <person name="Antonio M."/>
            <person name="Oren A."/>
            <person name="Chaudhuri R."/>
            <person name="La Ragione R.M."/>
            <person name="Hildebrand F."/>
            <person name="Pallen M.J."/>
        </authorList>
    </citation>
    <scope>NUCLEOTIDE SEQUENCE [LARGE SCALE GENOMIC DNA]</scope>
    <source>
        <strain evidence="3 4">Sa2CUA2</strain>
    </source>
</reference>
<keyword evidence="4" id="KW-1185">Reference proteome</keyword>
<dbReference type="RefSeq" id="WP_251834650.1">
    <property type="nucleotide sequence ID" value="NZ_JACSQG010000001.1"/>
</dbReference>
<dbReference type="CDD" id="cd06257">
    <property type="entry name" value="DnaJ"/>
    <property type="match status" value="1"/>
</dbReference>
<dbReference type="InterPro" id="IPR001623">
    <property type="entry name" value="DnaJ_domain"/>
</dbReference>
<keyword evidence="1" id="KW-0143">Chaperone</keyword>
<dbReference type="Gene3D" id="1.10.3680.10">
    <property type="entry name" value="TerB-like"/>
    <property type="match status" value="1"/>
</dbReference>
<dbReference type="InterPro" id="IPR029024">
    <property type="entry name" value="TerB-like"/>
</dbReference>
<dbReference type="SUPFAM" id="SSF46565">
    <property type="entry name" value="Chaperone J-domain"/>
    <property type="match status" value="1"/>
</dbReference>
<feature type="domain" description="J" evidence="2">
    <location>
        <begin position="194"/>
        <end position="258"/>
    </location>
</feature>
<organism evidence="3 4">
    <name type="scientific">Serpens gallinarum</name>
    <dbReference type="NCBI Taxonomy" id="2763075"/>
    <lineage>
        <taxon>Bacteria</taxon>
        <taxon>Pseudomonadati</taxon>
        <taxon>Pseudomonadota</taxon>
        <taxon>Gammaproteobacteria</taxon>
        <taxon>Pseudomonadales</taxon>
        <taxon>Pseudomonadaceae</taxon>
        <taxon>Pseudomonas</taxon>
    </lineage>
</organism>
<gene>
    <name evidence="3" type="ORF">H9642_01535</name>
</gene>
<protein>
    <submittedName>
        <fullName evidence="3">DnaJ domain-containing protein</fullName>
    </submittedName>
</protein>
<accession>A0ABR8TJB2</accession>
<dbReference type="EMBL" id="JACSQG010000001">
    <property type="protein sequence ID" value="MBD7975864.1"/>
    <property type="molecule type" value="Genomic_DNA"/>
</dbReference>
<evidence type="ECO:0000256" key="1">
    <source>
        <dbReference type="ARBA" id="ARBA00023186"/>
    </source>
</evidence>
<sequence>MLWPVTLLGAVAGLALASIPGALLGGVLGHSVDRRLRLKSWGGLAKRLGWAEELPDNDLQFLLLGRLAKSEGRVDEAHIAQTREEMRRLHLDAEGRKKAIAAFTRGKTGGDGLRLPLHRLRNRPELVRRLLSSCWRLAAAEGKVSDRKRDLILLWGRWAGCSPGQVLSLYQRTQHETRGSTATVTTRARNAYEAALHLLGVNENSDEKEIKRAYRRLLSQYHPDKQAGAGASESEVRLATEKTGELHSAYALVRERHGF</sequence>
<dbReference type="CDD" id="cd07316">
    <property type="entry name" value="terB_like_DjlA"/>
    <property type="match status" value="1"/>
</dbReference>
<proteinExistence type="predicted"/>
<dbReference type="PROSITE" id="PS50076">
    <property type="entry name" value="DNAJ_2"/>
    <property type="match status" value="1"/>
</dbReference>
<comment type="caution">
    <text evidence="3">The sequence shown here is derived from an EMBL/GenBank/DDBJ whole genome shotgun (WGS) entry which is preliminary data.</text>
</comment>
<dbReference type="Proteomes" id="UP000611945">
    <property type="component" value="Unassembled WGS sequence"/>
</dbReference>
<name>A0ABR8TJB2_9PSED</name>
<dbReference type="SMART" id="SM00271">
    <property type="entry name" value="DnaJ"/>
    <property type="match status" value="1"/>
</dbReference>
<dbReference type="PRINTS" id="PR00625">
    <property type="entry name" value="JDOMAIN"/>
</dbReference>
<evidence type="ECO:0000313" key="3">
    <source>
        <dbReference type="EMBL" id="MBD7975864.1"/>
    </source>
</evidence>
<evidence type="ECO:0000313" key="4">
    <source>
        <dbReference type="Proteomes" id="UP000611945"/>
    </source>
</evidence>
<evidence type="ECO:0000259" key="2">
    <source>
        <dbReference type="PROSITE" id="PS50076"/>
    </source>
</evidence>